<evidence type="ECO:0000256" key="1">
    <source>
        <dbReference type="SAM" id="Phobius"/>
    </source>
</evidence>
<proteinExistence type="predicted"/>
<reference evidence="2 3" key="1">
    <citation type="submission" date="2021-06" db="EMBL/GenBank/DDBJ databases">
        <authorList>
            <person name="Sun Q."/>
            <person name="Li D."/>
        </authorList>
    </citation>
    <scope>NUCLEOTIDE SEQUENCE [LARGE SCALE GENOMIC DNA]</scope>
    <source>
        <strain evidence="2 3">MSJ-40</strain>
    </source>
</reference>
<evidence type="ECO:0000313" key="3">
    <source>
        <dbReference type="Proteomes" id="UP000749471"/>
    </source>
</evidence>
<evidence type="ECO:0000313" key="2">
    <source>
        <dbReference type="EMBL" id="MBU5438984.1"/>
    </source>
</evidence>
<feature type="transmembrane region" description="Helical" evidence="1">
    <location>
        <begin position="30"/>
        <end position="49"/>
    </location>
</feature>
<protein>
    <recommendedName>
        <fullName evidence="4">Glycerophosphoryl diester phosphodiesterase membrane domain-containing protein</fullName>
    </recommendedName>
</protein>
<keyword evidence="1" id="KW-1133">Transmembrane helix</keyword>
<accession>A0ABS6E9U7</accession>
<feature type="transmembrane region" description="Helical" evidence="1">
    <location>
        <begin position="116"/>
        <end position="142"/>
    </location>
</feature>
<comment type="caution">
    <text evidence="2">The sequence shown here is derived from an EMBL/GenBank/DDBJ whole genome shotgun (WGS) entry which is preliminary data.</text>
</comment>
<dbReference type="EMBL" id="JAHLPM010000011">
    <property type="protein sequence ID" value="MBU5438984.1"/>
    <property type="molecule type" value="Genomic_DNA"/>
</dbReference>
<dbReference type="RefSeq" id="WP_216520554.1">
    <property type="nucleotide sequence ID" value="NZ_JAHLPM010000011.1"/>
</dbReference>
<sequence>MYKDIDKEELTLMGLFSTSWEIYKKCFKHIFLIILLYLPLYIVMDYLGINFNSFRTRNSPLNIITIISGIITVFINVGIIFIVKERLIDFHNEDINIGYILKESLSKWWDVLITELLSGLIIIGMTLLLIVPGIIWSIYYIFSLQVVVIKDLRGKEALDFSKEMVSGRWWKVFGTIFLFNLILGGISFCLFKFQTYYFGQLSIITEIIVDIIGAISTVLITIFFMNLDFNDHNSAEYKLEEYIEIDEESI</sequence>
<feature type="transmembrane region" description="Helical" evidence="1">
    <location>
        <begin position="203"/>
        <end position="225"/>
    </location>
</feature>
<dbReference type="Proteomes" id="UP000749471">
    <property type="component" value="Unassembled WGS sequence"/>
</dbReference>
<feature type="transmembrane region" description="Helical" evidence="1">
    <location>
        <begin position="169"/>
        <end position="191"/>
    </location>
</feature>
<keyword evidence="1" id="KW-0812">Transmembrane</keyword>
<name>A0ABS6E9U7_9FIRM</name>
<organism evidence="2 3">
    <name type="scientific">Tissierella simiarum</name>
    <dbReference type="NCBI Taxonomy" id="2841534"/>
    <lineage>
        <taxon>Bacteria</taxon>
        <taxon>Bacillati</taxon>
        <taxon>Bacillota</taxon>
        <taxon>Tissierellia</taxon>
        <taxon>Tissierellales</taxon>
        <taxon>Tissierellaceae</taxon>
        <taxon>Tissierella</taxon>
    </lineage>
</organism>
<keyword evidence="3" id="KW-1185">Reference proteome</keyword>
<gene>
    <name evidence="2" type="ORF">KQI42_13230</name>
</gene>
<feature type="transmembrane region" description="Helical" evidence="1">
    <location>
        <begin position="61"/>
        <end position="83"/>
    </location>
</feature>
<evidence type="ECO:0008006" key="4">
    <source>
        <dbReference type="Google" id="ProtNLM"/>
    </source>
</evidence>
<keyword evidence="1" id="KW-0472">Membrane</keyword>